<dbReference type="GO" id="GO:0017116">
    <property type="term" value="F:single-stranded DNA helicase activity"/>
    <property type="evidence" value="ECO:0007669"/>
    <property type="project" value="TreeGrafter"/>
</dbReference>
<keyword evidence="2 11" id="KW-0547">Nucleotide-binding</keyword>
<sequence>MMQDMFEFPAEELDHQAYITLLIHTRRVRAADVALAKLLCQGQYDAVFYLVLLLQRAEQSQHTCLLLAEIDWQNPFSLSADDMSAGSDTVSEAQHLPYTPFGNPDMALAALNSHPAVGEGRPLRLFAGRLYLGRLADYEAYLSDRFQQMAEQPIQQDAAQLSALLDQYFPLDNAQDVDWQKVACAMAASSGFCVITGGPGTGKTTTVTKLLAILQSLYTAAPLSIKLVAPTGKAAARLSESIIGAKGRLSLPPELAALIPEQAQTIHRLLGVIPNTNRFIHHQQNPLHIDLLIVDEASMVDLALMNKLVRALPSHARLILLGDKDQLASVDTGSILSDLCGHLKLGTQPAYTMDRAAFLNQVCFAGRDVLKGKASRYALADATAFLQQSHRFKSDSGIGQLAFAVNNNDPQQLQQVINHGYSDLSFYGLGVDQYNALLERAADHYSRYLEAIQSHSEPEEVHALFSQYQLLAAVREGPYGVAELNKRIEQKLAQRSLVAPYSRFYAGMPIMITQNDYQLKLFNGDIGILLPDAQGQLYATFIDEQSTVRHFYPARLPSFELVYAMTIHKSQGSEFDYTALILPPIQRAGKGVNRQLVYTGITRAKQHLELNCQPQVLQLSMQTEAGRQSGMAHRLHIG</sequence>
<dbReference type="PANTHER" id="PTHR43788:SF6">
    <property type="entry name" value="DNA HELICASE B"/>
    <property type="match status" value="1"/>
</dbReference>
<feature type="domain" description="AAA+ ATPase" evidence="12">
    <location>
        <begin position="189"/>
        <end position="346"/>
    </location>
</feature>
<dbReference type="EC" id="5.6.2.3" evidence="11"/>
<dbReference type="PANTHER" id="PTHR43788">
    <property type="entry name" value="DNA2/NAM7 HELICASE FAMILY MEMBER"/>
    <property type="match status" value="1"/>
</dbReference>
<dbReference type="GO" id="GO:0005524">
    <property type="term" value="F:ATP binding"/>
    <property type="evidence" value="ECO:0007669"/>
    <property type="project" value="UniProtKB-UniRule"/>
</dbReference>
<evidence type="ECO:0000256" key="8">
    <source>
        <dbReference type="ARBA" id="ARBA00023125"/>
    </source>
</evidence>
<organism evidence="13 14">
    <name type="scientific">Pseudoalteromonas rubra</name>
    <dbReference type="NCBI Taxonomy" id="43658"/>
    <lineage>
        <taxon>Bacteria</taxon>
        <taxon>Pseudomonadati</taxon>
        <taxon>Pseudomonadota</taxon>
        <taxon>Gammaproteobacteria</taxon>
        <taxon>Alteromonadales</taxon>
        <taxon>Pseudoalteromonadaceae</taxon>
        <taxon>Pseudoalteromonas</taxon>
    </lineage>
</organism>
<dbReference type="InterPro" id="IPR041851">
    <property type="entry name" value="RecD_N_sf"/>
</dbReference>
<dbReference type="Gene3D" id="3.40.50.300">
    <property type="entry name" value="P-loop containing nucleotide triphosphate hydrolases"/>
    <property type="match status" value="3"/>
</dbReference>
<comment type="miscellaneous">
    <text evidence="11">In the RecBCD complex, RecB has a slow 3'-5' helicase, an exonuclease activity and loads RecA onto ssDNA, RecD has a fast 5'-3' helicase activity, while RecC stimulates the ATPase and processivity of the RecB helicase and contributes to recognition of the Chi site.</text>
</comment>
<keyword evidence="6 11" id="KW-0269">Exonuclease</keyword>
<keyword evidence="8 11" id="KW-0238">DNA-binding</keyword>
<name>A0A0F4QHZ5_9GAMM</name>
<keyword evidence="9 11" id="KW-0234">DNA repair</keyword>
<comment type="function">
    <text evidence="11">A helicase/nuclease that prepares dsDNA breaks (DSB) for recombinational DNA repair. Binds to DSBs and unwinds DNA via a highly rapid and processive ATP-dependent bidirectional helicase activity. Unwinds dsDNA until it encounters a Chi (crossover hotspot instigator) sequence from the 3' direction. Cuts ssDNA a few nucleotides 3' to the Chi site. The properties and activities of the enzyme are changed at Chi. The Chi-altered holoenzyme produces a long 3'-ssDNA overhang and facilitates RecA-binding to the ssDNA for homologous DNA recombination and repair. Holoenzyme degrades any linearized DNA that is unable to undergo homologous recombination. In the holoenzyme this subunit has ssDNA-dependent ATPase and 5'-3' helicase activity. When added to pre-assembled RecBC greatly stimulates nuclease activity and augments holoenzyme processivity. Negatively regulates the RecA-loading ability of RecBCD.</text>
</comment>
<evidence type="ECO:0000256" key="3">
    <source>
        <dbReference type="ARBA" id="ARBA00022763"/>
    </source>
</evidence>
<evidence type="ECO:0000256" key="7">
    <source>
        <dbReference type="ARBA" id="ARBA00022840"/>
    </source>
</evidence>
<keyword evidence="5 11" id="KW-0347">Helicase</keyword>
<dbReference type="InterPro" id="IPR050534">
    <property type="entry name" value="Coronavir_polyprotein_1ab"/>
</dbReference>
<dbReference type="AlphaFoldDB" id="A0A0F4QHZ5"/>
<dbReference type="InterPro" id="IPR003593">
    <property type="entry name" value="AAA+_ATPase"/>
</dbReference>
<dbReference type="HAMAP" id="MF_01487">
    <property type="entry name" value="RecD"/>
    <property type="match status" value="1"/>
</dbReference>
<dbReference type="SMART" id="SM00382">
    <property type="entry name" value="AAA"/>
    <property type="match status" value="1"/>
</dbReference>
<dbReference type="InterPro" id="IPR006344">
    <property type="entry name" value="RecD"/>
</dbReference>
<accession>A0A0F4QHZ5</accession>
<feature type="binding site" evidence="11">
    <location>
        <begin position="197"/>
        <end position="204"/>
    </location>
    <ligand>
        <name>ATP</name>
        <dbReference type="ChEBI" id="CHEBI:30616"/>
    </ligand>
</feature>
<keyword evidence="4 11" id="KW-0378">Hydrolase</keyword>
<dbReference type="EMBL" id="JXYA01000038">
    <property type="protein sequence ID" value="KJZ07338.1"/>
    <property type="molecule type" value="Genomic_DNA"/>
</dbReference>
<proteinExistence type="inferred from homology"/>
<keyword evidence="7 11" id="KW-0067">ATP-binding</keyword>
<evidence type="ECO:0000256" key="10">
    <source>
        <dbReference type="ARBA" id="ARBA00023235"/>
    </source>
</evidence>
<dbReference type="GO" id="GO:0008854">
    <property type="term" value="F:exodeoxyribonuclease V activity"/>
    <property type="evidence" value="ECO:0007669"/>
    <property type="project" value="InterPro"/>
</dbReference>
<dbReference type="GO" id="GO:0009338">
    <property type="term" value="C:exodeoxyribonuclease V complex"/>
    <property type="evidence" value="ECO:0007669"/>
    <property type="project" value="InterPro"/>
</dbReference>
<dbReference type="NCBIfam" id="TIGR01447">
    <property type="entry name" value="recD"/>
    <property type="match status" value="1"/>
</dbReference>
<dbReference type="RefSeq" id="WP_046005906.1">
    <property type="nucleotide sequence ID" value="NZ_JXYA01000038.1"/>
</dbReference>
<dbReference type="Proteomes" id="UP000033452">
    <property type="component" value="Unassembled WGS sequence"/>
</dbReference>
<dbReference type="InterPro" id="IPR027785">
    <property type="entry name" value="UvrD-like_helicase_C"/>
</dbReference>
<dbReference type="InterPro" id="IPR049550">
    <property type="entry name" value="RecD_N"/>
</dbReference>
<dbReference type="Pfam" id="PF13538">
    <property type="entry name" value="UvrD_C_2"/>
    <property type="match status" value="1"/>
</dbReference>
<dbReference type="OrthoDB" id="9803432at2"/>
<evidence type="ECO:0000256" key="5">
    <source>
        <dbReference type="ARBA" id="ARBA00022806"/>
    </source>
</evidence>
<dbReference type="GO" id="GO:0043139">
    <property type="term" value="F:5'-3' DNA helicase activity"/>
    <property type="evidence" value="ECO:0007669"/>
    <property type="project" value="UniProtKB-UniRule"/>
</dbReference>
<keyword evidence="3 11" id="KW-0227">DNA damage</keyword>
<evidence type="ECO:0000256" key="2">
    <source>
        <dbReference type="ARBA" id="ARBA00022741"/>
    </source>
</evidence>
<dbReference type="GO" id="GO:0003677">
    <property type="term" value="F:DNA binding"/>
    <property type="evidence" value="ECO:0007669"/>
    <property type="project" value="UniProtKB-UniRule"/>
</dbReference>
<gene>
    <name evidence="11" type="primary">recD</name>
    <name evidence="13" type="ORF">TW77_15560</name>
</gene>
<evidence type="ECO:0000256" key="4">
    <source>
        <dbReference type="ARBA" id="ARBA00022801"/>
    </source>
</evidence>
<dbReference type="SUPFAM" id="SSF52540">
    <property type="entry name" value="P-loop containing nucleoside triphosphate hydrolases"/>
    <property type="match status" value="1"/>
</dbReference>
<evidence type="ECO:0000313" key="14">
    <source>
        <dbReference type="Proteomes" id="UP000033452"/>
    </source>
</evidence>
<dbReference type="Pfam" id="PF21185">
    <property type="entry name" value="RecD_N"/>
    <property type="match status" value="1"/>
</dbReference>
<evidence type="ECO:0000256" key="11">
    <source>
        <dbReference type="HAMAP-Rule" id="MF_01487"/>
    </source>
</evidence>
<comment type="similarity">
    <text evidence="11">Belongs to the RecD family.</text>
</comment>
<evidence type="ECO:0000256" key="9">
    <source>
        <dbReference type="ARBA" id="ARBA00023204"/>
    </source>
</evidence>
<dbReference type="InterPro" id="IPR027417">
    <property type="entry name" value="P-loop_NTPase"/>
</dbReference>
<dbReference type="CDD" id="cd18809">
    <property type="entry name" value="SF1_C_RecD"/>
    <property type="match status" value="1"/>
</dbReference>
<reference evidence="13 14" key="1">
    <citation type="journal article" date="2015" name="BMC Genomics">
        <title>Genome mining reveals unlocked bioactive potential of marine Gram-negative bacteria.</title>
        <authorList>
            <person name="Machado H."/>
            <person name="Sonnenschein E.C."/>
            <person name="Melchiorsen J."/>
            <person name="Gram L."/>
        </authorList>
    </citation>
    <scope>NUCLEOTIDE SEQUENCE [LARGE SCALE GENOMIC DNA]</scope>
    <source>
        <strain evidence="13 14">S2471</strain>
    </source>
</reference>
<protein>
    <recommendedName>
        <fullName evidence="11">RecBCD enzyme subunit RecD</fullName>
        <ecNumber evidence="11">5.6.2.3</ecNumber>
    </recommendedName>
    <alternativeName>
        <fullName evidence="11">DNA 5'-3' helicase subunit RecD</fullName>
    </alternativeName>
    <alternativeName>
        <fullName evidence="11">Exonuclease V subunit RecD</fullName>
        <shortName evidence="11">ExoV subunit RecD</shortName>
    </alternativeName>
    <alternativeName>
        <fullName evidence="11">Helicase/nuclease RecBCD subunit RecD</fullName>
    </alternativeName>
</protein>
<dbReference type="Pfam" id="PF13245">
    <property type="entry name" value="AAA_19"/>
    <property type="match status" value="1"/>
</dbReference>
<evidence type="ECO:0000256" key="1">
    <source>
        <dbReference type="ARBA" id="ARBA00022722"/>
    </source>
</evidence>
<evidence type="ECO:0000259" key="12">
    <source>
        <dbReference type="SMART" id="SM00382"/>
    </source>
</evidence>
<evidence type="ECO:0000256" key="6">
    <source>
        <dbReference type="ARBA" id="ARBA00022839"/>
    </source>
</evidence>
<keyword evidence="10 11" id="KW-0413">Isomerase</keyword>
<dbReference type="Gene3D" id="1.10.10.1020">
    <property type="entry name" value="RecBCD complex, subunit RecD, N-terminal domain"/>
    <property type="match status" value="1"/>
</dbReference>
<comment type="catalytic activity">
    <reaction evidence="11">
        <text>ATP + H2O = ADP + phosphate + H(+)</text>
        <dbReference type="Rhea" id="RHEA:13065"/>
        <dbReference type="ChEBI" id="CHEBI:15377"/>
        <dbReference type="ChEBI" id="CHEBI:15378"/>
        <dbReference type="ChEBI" id="CHEBI:30616"/>
        <dbReference type="ChEBI" id="CHEBI:43474"/>
        <dbReference type="ChEBI" id="CHEBI:456216"/>
        <dbReference type="EC" id="5.6.2.3"/>
    </reaction>
</comment>
<evidence type="ECO:0000313" key="13">
    <source>
        <dbReference type="EMBL" id="KJZ07338.1"/>
    </source>
</evidence>
<comment type="caution">
    <text evidence="13">The sequence shown here is derived from an EMBL/GenBank/DDBJ whole genome shotgun (WGS) entry which is preliminary data.</text>
</comment>
<dbReference type="GO" id="GO:0000724">
    <property type="term" value="P:double-strand break repair via homologous recombination"/>
    <property type="evidence" value="ECO:0007669"/>
    <property type="project" value="UniProtKB-UniRule"/>
</dbReference>
<keyword evidence="14" id="KW-1185">Reference proteome</keyword>
<dbReference type="PATRIC" id="fig|43658.5.peg.3290"/>
<dbReference type="GO" id="GO:0016887">
    <property type="term" value="F:ATP hydrolysis activity"/>
    <property type="evidence" value="ECO:0007669"/>
    <property type="project" value="RHEA"/>
</dbReference>
<keyword evidence="1 11" id="KW-0540">Nuclease</keyword>
<dbReference type="CDD" id="cd17933">
    <property type="entry name" value="DEXSc_RecD-like"/>
    <property type="match status" value="1"/>
</dbReference>
<comment type="subunit">
    <text evidence="11">Heterotrimer of RecB, RecC and RecD. All subunits contribute to DNA-binding.</text>
</comment>